<feature type="chain" id="PRO_5007574539" description="Outer membrane protein beta-barrel domain-containing protein" evidence="2">
    <location>
        <begin position="25"/>
        <end position="290"/>
    </location>
</feature>
<dbReference type="InterPro" id="IPR025665">
    <property type="entry name" value="Beta-barrel_OMP_2"/>
</dbReference>
<reference evidence="4 5" key="1">
    <citation type="submission" date="2016-01" db="EMBL/GenBank/DDBJ databases">
        <title>Genome sequencing of Roseivirga spongicola UST030701-084.</title>
        <authorList>
            <person name="Selvaratnam C."/>
            <person name="Thevarajoo S."/>
            <person name="Goh K.M."/>
            <person name="Ee R."/>
            <person name="Chan K.-G."/>
            <person name="Chong C.S."/>
        </authorList>
    </citation>
    <scope>NUCLEOTIDE SEQUENCE [LARGE SCALE GENOMIC DNA]</scope>
    <source>
        <strain evidence="4 5">UST030701-084</strain>
    </source>
</reference>
<evidence type="ECO:0000259" key="3">
    <source>
        <dbReference type="Pfam" id="PF13568"/>
    </source>
</evidence>
<evidence type="ECO:0000313" key="5">
    <source>
        <dbReference type="Proteomes" id="UP000075606"/>
    </source>
</evidence>
<comment type="caution">
    <text evidence="4">The sequence shown here is derived from an EMBL/GenBank/DDBJ whole genome shotgun (WGS) entry which is preliminary data.</text>
</comment>
<dbReference type="OrthoDB" id="891525at2"/>
<dbReference type="Proteomes" id="UP000075606">
    <property type="component" value="Unassembled WGS sequence"/>
</dbReference>
<dbReference type="EMBL" id="LRPC01000005">
    <property type="protein sequence ID" value="KYG76833.1"/>
    <property type="molecule type" value="Genomic_DNA"/>
</dbReference>
<keyword evidence="5" id="KW-1185">Reference proteome</keyword>
<dbReference type="Pfam" id="PF13568">
    <property type="entry name" value="OMP_b-brl_2"/>
    <property type="match status" value="1"/>
</dbReference>
<accession>A0A150XDP1</accession>
<protein>
    <recommendedName>
        <fullName evidence="3">Outer membrane protein beta-barrel domain-containing protein</fullName>
    </recommendedName>
</protein>
<evidence type="ECO:0000256" key="1">
    <source>
        <dbReference type="SAM" id="MobiDB-lite"/>
    </source>
</evidence>
<feature type="signal peptide" evidence="2">
    <location>
        <begin position="1"/>
        <end position="24"/>
    </location>
</feature>
<proteinExistence type="predicted"/>
<feature type="region of interest" description="Disordered" evidence="1">
    <location>
        <begin position="53"/>
        <end position="73"/>
    </location>
</feature>
<keyword evidence="2" id="KW-0732">Signal</keyword>
<feature type="domain" description="Outer membrane protein beta-barrel" evidence="3">
    <location>
        <begin position="124"/>
        <end position="264"/>
    </location>
</feature>
<evidence type="ECO:0000313" key="4">
    <source>
        <dbReference type="EMBL" id="KYG76833.1"/>
    </source>
</evidence>
<evidence type="ECO:0000256" key="2">
    <source>
        <dbReference type="SAM" id="SignalP"/>
    </source>
</evidence>
<dbReference type="AlphaFoldDB" id="A0A150XDP1"/>
<dbReference type="RefSeq" id="WP_084375617.1">
    <property type="nucleotide sequence ID" value="NZ_CP139724.1"/>
</dbReference>
<organism evidence="4 5">
    <name type="scientific">Roseivirga spongicola</name>
    <dbReference type="NCBI Taxonomy" id="333140"/>
    <lineage>
        <taxon>Bacteria</taxon>
        <taxon>Pseudomonadati</taxon>
        <taxon>Bacteroidota</taxon>
        <taxon>Cytophagia</taxon>
        <taxon>Cytophagales</taxon>
        <taxon>Roseivirgaceae</taxon>
        <taxon>Roseivirga</taxon>
    </lineage>
</organism>
<sequence>MKTIFKTASLIVLVTCLVSPNVYGQNGLSDNLSITSSVFQKGLTPSKNLTEYTPTNSLRVEKPTSSAEFSSTTNRRDRSFGIDKYYPRRGTQNFVNFYLGLNNWLEDGDLPNSDKAYSLIPINSWYFGVNFDNVTNILGPLYLDWGIGASLMDYAFENTRVQVVKEDDGIVFQELADITGRKSKINVGYLNVHFVPTIAFGRYRDFRVGFGVYGGYRISSNTKMKFDDADGNKQKEKVKDSFHINSFKYGFRAQIGWDFFDMFFNYDLVEFFNEDVDAPRLTPVTFGIVF</sequence>
<dbReference type="STRING" id="333140.AWW68_19245"/>
<gene>
    <name evidence="4" type="ORF">AWW68_19245</name>
</gene>
<name>A0A150XDP1_9BACT</name>